<dbReference type="RefSeq" id="WP_093391909.1">
    <property type="nucleotide sequence ID" value="NZ_LT629736.1"/>
</dbReference>
<name>A0A1H1NWK7_9GAMM</name>
<accession>A0A1H1NWK7</accession>
<gene>
    <name evidence="3" type="ORF">SAMN05216421_0772</name>
</gene>
<dbReference type="Pfam" id="PF18914">
    <property type="entry name" value="DUF5666"/>
    <property type="match status" value="1"/>
</dbReference>
<feature type="chain" id="PRO_5009255993" description="DUF5666 domain-containing protein" evidence="1">
    <location>
        <begin position="24"/>
        <end position="92"/>
    </location>
</feature>
<evidence type="ECO:0000256" key="1">
    <source>
        <dbReference type="SAM" id="SignalP"/>
    </source>
</evidence>
<reference evidence="4" key="1">
    <citation type="submission" date="2016-10" db="EMBL/GenBank/DDBJ databases">
        <authorList>
            <person name="Varghese N."/>
            <person name="Submissions S."/>
        </authorList>
    </citation>
    <scope>NUCLEOTIDE SEQUENCE [LARGE SCALE GENOMIC DNA]</scope>
    <source>
        <strain evidence="4">NRRL B-51270</strain>
    </source>
</reference>
<protein>
    <recommendedName>
        <fullName evidence="2">DUF5666 domain-containing protein</fullName>
    </recommendedName>
</protein>
<proteinExistence type="predicted"/>
<dbReference type="Proteomes" id="UP000243207">
    <property type="component" value="Chromosome I"/>
</dbReference>
<sequence>MNRTMLAFTLGLAVVLGAGTALAAEIVGPVQNIDAEEGTVTVEGIEFLIAEDTDFDMALGSYADLEGGQTVEIDFDVIDGRHVINQIRPEPF</sequence>
<evidence type="ECO:0000313" key="4">
    <source>
        <dbReference type="Proteomes" id="UP000243207"/>
    </source>
</evidence>
<dbReference type="AlphaFoldDB" id="A0A1H1NWK7"/>
<feature type="signal peptide" evidence="1">
    <location>
        <begin position="1"/>
        <end position="23"/>
    </location>
</feature>
<dbReference type="InterPro" id="IPR043724">
    <property type="entry name" value="DUF5666"/>
</dbReference>
<evidence type="ECO:0000313" key="3">
    <source>
        <dbReference type="EMBL" id="SDS02749.1"/>
    </source>
</evidence>
<dbReference type="EMBL" id="LT629736">
    <property type="protein sequence ID" value="SDS02749.1"/>
    <property type="molecule type" value="Genomic_DNA"/>
</dbReference>
<evidence type="ECO:0000259" key="2">
    <source>
        <dbReference type="Pfam" id="PF18914"/>
    </source>
</evidence>
<keyword evidence="4" id="KW-1185">Reference proteome</keyword>
<keyword evidence="1" id="KW-0732">Signal</keyword>
<dbReference type="STRING" id="487184.SAMN05216421_0772"/>
<feature type="domain" description="DUF5666" evidence="2">
    <location>
        <begin position="28"/>
        <end position="80"/>
    </location>
</feature>
<organism evidence="3 4">
    <name type="scientific">Halopseudomonas xinjiangensis</name>
    <dbReference type="NCBI Taxonomy" id="487184"/>
    <lineage>
        <taxon>Bacteria</taxon>
        <taxon>Pseudomonadati</taxon>
        <taxon>Pseudomonadota</taxon>
        <taxon>Gammaproteobacteria</taxon>
        <taxon>Pseudomonadales</taxon>
        <taxon>Pseudomonadaceae</taxon>
        <taxon>Halopseudomonas</taxon>
    </lineage>
</organism>